<keyword evidence="1" id="KW-0479">Metal-binding</keyword>
<feature type="binding site" evidence="1">
    <location>
        <position position="50"/>
    </location>
    <ligand>
        <name>Mg(2+)</name>
        <dbReference type="ChEBI" id="CHEBI:18420"/>
        <label>1</label>
    </ligand>
</feature>
<dbReference type="SUPFAM" id="SSF101478">
    <property type="entry name" value="ADP-ribosylglycohydrolase"/>
    <property type="match status" value="1"/>
</dbReference>
<dbReference type="InterPro" id="IPR050792">
    <property type="entry name" value="ADP-ribosylglycohydrolase"/>
</dbReference>
<feature type="binding site" evidence="1">
    <location>
        <position position="261"/>
    </location>
    <ligand>
        <name>Mg(2+)</name>
        <dbReference type="ChEBI" id="CHEBI:18420"/>
        <label>1</label>
    </ligand>
</feature>
<gene>
    <name evidence="2" type="ordered locus">Haur_0057</name>
</gene>
<organism evidence="2 3">
    <name type="scientific">Herpetosiphon aurantiacus (strain ATCC 23779 / DSM 785 / 114-95)</name>
    <dbReference type="NCBI Taxonomy" id="316274"/>
    <lineage>
        <taxon>Bacteria</taxon>
        <taxon>Bacillati</taxon>
        <taxon>Chloroflexota</taxon>
        <taxon>Chloroflexia</taxon>
        <taxon>Herpetosiphonales</taxon>
        <taxon>Herpetosiphonaceae</taxon>
        <taxon>Herpetosiphon</taxon>
    </lineage>
</organism>
<dbReference type="Proteomes" id="UP000000787">
    <property type="component" value="Chromosome"/>
</dbReference>
<dbReference type="InterPro" id="IPR036705">
    <property type="entry name" value="Ribosyl_crysJ1_sf"/>
</dbReference>
<reference evidence="2 3" key="1">
    <citation type="journal article" date="2011" name="Stand. Genomic Sci.">
        <title>Complete genome sequence of the filamentous gliding predatory bacterium Herpetosiphon aurantiacus type strain (114-95(T)).</title>
        <authorList>
            <person name="Kiss H."/>
            <person name="Nett M."/>
            <person name="Domin N."/>
            <person name="Martin K."/>
            <person name="Maresca J.A."/>
            <person name="Copeland A."/>
            <person name="Lapidus A."/>
            <person name="Lucas S."/>
            <person name="Berry K.W."/>
            <person name="Glavina Del Rio T."/>
            <person name="Dalin E."/>
            <person name="Tice H."/>
            <person name="Pitluck S."/>
            <person name="Richardson P."/>
            <person name="Bruce D."/>
            <person name="Goodwin L."/>
            <person name="Han C."/>
            <person name="Detter J.C."/>
            <person name="Schmutz J."/>
            <person name="Brettin T."/>
            <person name="Land M."/>
            <person name="Hauser L."/>
            <person name="Kyrpides N.C."/>
            <person name="Ivanova N."/>
            <person name="Goker M."/>
            <person name="Woyke T."/>
            <person name="Klenk H.P."/>
            <person name="Bryant D.A."/>
        </authorList>
    </citation>
    <scope>NUCLEOTIDE SEQUENCE [LARGE SCALE GENOMIC DNA]</scope>
    <source>
        <strain evidence="3">ATCC 23779 / DSM 785 / 114-95</strain>
    </source>
</reference>
<dbReference type="AlphaFoldDB" id="A9B4F2"/>
<keyword evidence="1" id="KW-0460">Magnesium</keyword>
<dbReference type="InParanoid" id="A9B4F2"/>
<dbReference type="EMBL" id="CP000875">
    <property type="protein sequence ID" value="ABX02709.1"/>
    <property type="molecule type" value="Genomic_DNA"/>
</dbReference>
<dbReference type="KEGG" id="hau:Haur_0057"/>
<dbReference type="InterPro" id="IPR005502">
    <property type="entry name" value="Ribosyl_crysJ1"/>
</dbReference>
<dbReference type="eggNOG" id="COG1397">
    <property type="taxonomic scope" value="Bacteria"/>
</dbReference>
<feature type="binding site" evidence="1">
    <location>
        <position position="258"/>
    </location>
    <ligand>
        <name>Mg(2+)</name>
        <dbReference type="ChEBI" id="CHEBI:18420"/>
        <label>1</label>
    </ligand>
</feature>
<dbReference type="Gene3D" id="1.10.4080.10">
    <property type="entry name" value="ADP-ribosylation/Crystallin J1"/>
    <property type="match status" value="1"/>
</dbReference>
<keyword evidence="3" id="KW-1185">Reference proteome</keyword>
<sequence length="305" mass="32767">MLERYRGCLLGLAVGDAVGTTVEFSPPGSFKPLTDLVGGGPFNLPRGAWTDDTSMALCLAASLIERQGFDAADQMQRYCRWRDYGYMSSTGSCFDCGITVGNALSTFQRTGNPYSGSTDPATAGNGSLMRLAPVVLAYANQPEQAMQLAVDSSRTTHGAVAAVDACRYFAGLLIGALNGVDKATLLAPRYSPIANYWQQQPLQADIDEIAAGSFWQRQPPEIQGTGYVVRSLEAALWAFAKSDSFREGCLMAANLGHDADTTAAIYGQIAGAYYGEAGIPSEWREPIVSHDLIVEFAERLYRLQG</sequence>
<feature type="binding site" evidence="1">
    <location>
        <position position="52"/>
    </location>
    <ligand>
        <name>Mg(2+)</name>
        <dbReference type="ChEBI" id="CHEBI:18420"/>
        <label>1</label>
    </ligand>
</feature>
<evidence type="ECO:0000313" key="3">
    <source>
        <dbReference type="Proteomes" id="UP000000787"/>
    </source>
</evidence>
<name>A9B4F2_HERA2</name>
<dbReference type="PANTHER" id="PTHR16222">
    <property type="entry name" value="ADP-RIBOSYLGLYCOHYDROLASE"/>
    <property type="match status" value="1"/>
</dbReference>
<evidence type="ECO:0000313" key="2">
    <source>
        <dbReference type="EMBL" id="ABX02709.1"/>
    </source>
</evidence>
<protein>
    <submittedName>
        <fullName evidence="2">ADP-ribosylation/Crystallin J1</fullName>
    </submittedName>
</protein>
<dbReference type="PANTHER" id="PTHR16222:SF12">
    <property type="entry name" value="ADP-RIBOSYLGLYCOHYDROLASE-RELATED"/>
    <property type="match status" value="1"/>
</dbReference>
<proteinExistence type="predicted"/>
<feature type="binding site" evidence="1">
    <location>
        <position position="51"/>
    </location>
    <ligand>
        <name>Mg(2+)</name>
        <dbReference type="ChEBI" id="CHEBI:18420"/>
        <label>1</label>
    </ligand>
</feature>
<dbReference type="Pfam" id="PF03747">
    <property type="entry name" value="ADP_ribosyl_GH"/>
    <property type="match status" value="1"/>
</dbReference>
<dbReference type="STRING" id="316274.Haur_0057"/>
<dbReference type="HOGENOM" id="CLU_024566_8_2_0"/>
<accession>A9B4F2</accession>
<feature type="binding site" evidence="1">
    <location>
        <position position="260"/>
    </location>
    <ligand>
        <name>Mg(2+)</name>
        <dbReference type="ChEBI" id="CHEBI:18420"/>
        <label>1</label>
    </ligand>
</feature>
<evidence type="ECO:0000256" key="1">
    <source>
        <dbReference type="PIRSR" id="PIRSR605502-1"/>
    </source>
</evidence>
<dbReference type="GO" id="GO:0046872">
    <property type="term" value="F:metal ion binding"/>
    <property type="evidence" value="ECO:0007669"/>
    <property type="project" value="UniProtKB-KW"/>
</dbReference>
<dbReference type="BioCyc" id="HAUR316274:GHYA-57-MONOMER"/>
<comment type="cofactor">
    <cofactor evidence="1">
        <name>Mg(2+)</name>
        <dbReference type="ChEBI" id="CHEBI:18420"/>
    </cofactor>
    <text evidence="1">Binds 2 magnesium ions per subunit.</text>
</comment>